<accession>A0A7Y9YHV3</accession>
<evidence type="ECO:0000259" key="2">
    <source>
        <dbReference type="Pfam" id="PF07811"/>
    </source>
</evidence>
<keyword evidence="1" id="KW-0812">Transmembrane</keyword>
<keyword evidence="1" id="KW-1133">Transmembrane helix</keyword>
<dbReference type="InterPro" id="IPR012495">
    <property type="entry name" value="TadE-like_dom"/>
</dbReference>
<evidence type="ECO:0000313" key="3">
    <source>
        <dbReference type="EMBL" id="NYI10745.1"/>
    </source>
</evidence>
<comment type="caution">
    <text evidence="3">The sequence shown here is derived from an EMBL/GenBank/DDBJ whole genome shotgun (WGS) entry which is preliminary data.</text>
</comment>
<protein>
    <recommendedName>
        <fullName evidence="2">TadE-like domain-containing protein</fullName>
    </recommendedName>
</protein>
<sequence length="157" mass="16033">MRDVTTSRPRGAARERGAAAVEAALVLSALLLPLLLGVITWGDYFFRAQRVDTLAPAVPVGGVAGEFTCQGLKDTVAATVVGVVQDLDPSLAGIAVGDVTVSVVEVLPDVGVTVDIHIETPLVGGLASLIPLPGGGSIVTDFSQRLQDVTVSDVMCA</sequence>
<dbReference type="Pfam" id="PF07811">
    <property type="entry name" value="TadE"/>
    <property type="match status" value="1"/>
</dbReference>
<reference evidence="3 4" key="1">
    <citation type="submission" date="2020-07" db="EMBL/GenBank/DDBJ databases">
        <title>Sequencing the genomes of 1000 actinobacteria strains.</title>
        <authorList>
            <person name="Klenk H.-P."/>
        </authorList>
    </citation>
    <scope>NUCLEOTIDE SEQUENCE [LARGE SCALE GENOMIC DNA]</scope>
    <source>
        <strain evidence="3 4">DSM 18248</strain>
    </source>
</reference>
<keyword evidence="4" id="KW-1185">Reference proteome</keyword>
<evidence type="ECO:0000256" key="1">
    <source>
        <dbReference type="SAM" id="Phobius"/>
    </source>
</evidence>
<name>A0A7Y9YHV3_9ACTN</name>
<feature type="domain" description="TadE-like" evidence="2">
    <location>
        <begin position="17"/>
        <end position="54"/>
    </location>
</feature>
<proteinExistence type="predicted"/>
<dbReference type="EMBL" id="JACBZI010000001">
    <property type="protein sequence ID" value="NYI10745.1"/>
    <property type="molecule type" value="Genomic_DNA"/>
</dbReference>
<evidence type="ECO:0000313" key="4">
    <source>
        <dbReference type="Proteomes" id="UP000537326"/>
    </source>
</evidence>
<dbReference type="RefSeq" id="WP_218842396.1">
    <property type="nucleotide sequence ID" value="NZ_BAAAPP010000005.1"/>
</dbReference>
<dbReference type="AlphaFoldDB" id="A0A7Y9YHV3"/>
<gene>
    <name evidence="3" type="ORF">BKA05_002260</name>
</gene>
<organism evidence="3 4">
    <name type="scientific">Nocardioides marinus</name>
    <dbReference type="NCBI Taxonomy" id="374514"/>
    <lineage>
        <taxon>Bacteria</taxon>
        <taxon>Bacillati</taxon>
        <taxon>Actinomycetota</taxon>
        <taxon>Actinomycetes</taxon>
        <taxon>Propionibacteriales</taxon>
        <taxon>Nocardioidaceae</taxon>
        <taxon>Nocardioides</taxon>
    </lineage>
</organism>
<feature type="transmembrane region" description="Helical" evidence="1">
    <location>
        <begin position="20"/>
        <end position="41"/>
    </location>
</feature>
<dbReference type="Proteomes" id="UP000537326">
    <property type="component" value="Unassembled WGS sequence"/>
</dbReference>
<keyword evidence="1" id="KW-0472">Membrane</keyword>